<dbReference type="Gene3D" id="2.40.50.140">
    <property type="entry name" value="Nucleic acid-binding proteins"/>
    <property type="match status" value="3"/>
</dbReference>
<dbReference type="Proteomes" id="UP001177140">
    <property type="component" value="Unassembled WGS sequence"/>
</dbReference>
<dbReference type="InterPro" id="IPR012340">
    <property type="entry name" value="NA-bd_OB-fold"/>
</dbReference>
<evidence type="ECO:0000313" key="3">
    <source>
        <dbReference type="EMBL" id="MCL7039406.1"/>
    </source>
</evidence>
<dbReference type="PANTHER" id="PTHR47165:SF4">
    <property type="entry name" value="OS03G0429900 PROTEIN"/>
    <property type="match status" value="1"/>
</dbReference>
<dbReference type="Pfam" id="PF02721">
    <property type="entry name" value="DUF223"/>
    <property type="match status" value="1"/>
</dbReference>
<comment type="caution">
    <text evidence="3">The sequence shown here is derived from an EMBL/GenBank/DDBJ whole genome shotgun (WGS) entry which is preliminary data.</text>
</comment>
<dbReference type="PANTHER" id="PTHR47165">
    <property type="entry name" value="OS03G0429900 PROTEIN"/>
    <property type="match status" value="1"/>
</dbReference>
<evidence type="ECO:0000256" key="1">
    <source>
        <dbReference type="SAM" id="MobiDB-lite"/>
    </source>
</evidence>
<feature type="region of interest" description="Disordered" evidence="1">
    <location>
        <begin position="326"/>
        <end position="404"/>
    </location>
</feature>
<organism evidence="3 4">
    <name type="scientific">Papaver nudicaule</name>
    <name type="common">Iceland poppy</name>
    <dbReference type="NCBI Taxonomy" id="74823"/>
    <lineage>
        <taxon>Eukaryota</taxon>
        <taxon>Viridiplantae</taxon>
        <taxon>Streptophyta</taxon>
        <taxon>Embryophyta</taxon>
        <taxon>Tracheophyta</taxon>
        <taxon>Spermatophyta</taxon>
        <taxon>Magnoliopsida</taxon>
        <taxon>Ranunculales</taxon>
        <taxon>Papaveraceae</taxon>
        <taxon>Papaveroideae</taxon>
        <taxon>Papaver</taxon>
    </lineage>
</organism>
<keyword evidence="4" id="KW-1185">Reference proteome</keyword>
<protein>
    <recommendedName>
        <fullName evidence="2">Replication protein A 70 kDa DNA-binding subunit B/D first OB fold domain-containing protein</fullName>
    </recommendedName>
</protein>
<proteinExistence type="predicted"/>
<reference evidence="3" key="1">
    <citation type="submission" date="2022-03" db="EMBL/GenBank/DDBJ databases">
        <title>A functionally conserved STORR gene fusion in Papaver species that diverged 16.8 million years ago.</title>
        <authorList>
            <person name="Catania T."/>
        </authorList>
    </citation>
    <scope>NUCLEOTIDE SEQUENCE</scope>
    <source>
        <strain evidence="3">S-191538</strain>
    </source>
</reference>
<dbReference type="InterPro" id="IPR003871">
    <property type="entry name" value="RFA1B/D_OB_1st"/>
</dbReference>
<feature type="compositionally biased region" description="Pro residues" evidence="1">
    <location>
        <begin position="337"/>
        <end position="348"/>
    </location>
</feature>
<accession>A0AA42ASZ0</accession>
<feature type="compositionally biased region" description="Polar residues" evidence="1">
    <location>
        <begin position="361"/>
        <end position="374"/>
    </location>
</feature>
<name>A0AA42ASZ0_PAPNU</name>
<sequence length="404" mass="45400">MSSQIQTSPSKLSAASPSKRPSTTQYKPFSHIGEAEEGKPWSTRVRISRKWNELDFMGTNEVTSLDLFLIDENGAELHGVVPKKLIWKFDPLLRVGGIYSLNKFTILGEKKIFRPAHNEHRLFFNWDTEVKSMCSNSIDIPDHKFNFTDFEDLESRSCNTYLYLTNPQQVKKKTTKDTSTMRDFTLQNLSRNIDTHGIKETPVVVVVSSTYVRKYQGKYLLSSTNATKVLPFPSCWNPSGTPKTRATAVLTDNGWYYLGCNKCPTKVVGEEGNYGCTKCENKVEEPIPRFEEGKSKVVQAFDGLFNVDREYQITLAAFNNKKQTTPSFTVSRMPCPAIRPPSDTPTPSSPVVATPKDESDTNTGDTTPTRMNKTGRQEDQVTPSKRKKIDISESDSAVLSSADE</sequence>
<dbReference type="SUPFAM" id="SSF50249">
    <property type="entry name" value="Nucleic acid-binding proteins"/>
    <property type="match status" value="2"/>
</dbReference>
<evidence type="ECO:0000313" key="4">
    <source>
        <dbReference type="Proteomes" id="UP001177140"/>
    </source>
</evidence>
<feature type="compositionally biased region" description="Low complexity" evidence="1">
    <location>
        <begin position="8"/>
        <end position="22"/>
    </location>
</feature>
<feature type="domain" description="Replication protein A 70 kDa DNA-binding subunit B/D first OB fold" evidence="2">
    <location>
        <begin position="40"/>
        <end position="132"/>
    </location>
</feature>
<feature type="region of interest" description="Disordered" evidence="1">
    <location>
        <begin position="1"/>
        <end position="31"/>
    </location>
</feature>
<evidence type="ECO:0000259" key="2">
    <source>
        <dbReference type="Pfam" id="PF02721"/>
    </source>
</evidence>
<dbReference type="EMBL" id="JAJJMA010200880">
    <property type="protein sequence ID" value="MCL7039406.1"/>
    <property type="molecule type" value="Genomic_DNA"/>
</dbReference>
<dbReference type="CDD" id="cd04480">
    <property type="entry name" value="RPA1_DBD_A_like"/>
    <property type="match status" value="1"/>
</dbReference>
<dbReference type="AlphaFoldDB" id="A0AA42ASZ0"/>
<feature type="compositionally biased region" description="Polar residues" evidence="1">
    <location>
        <begin position="394"/>
        <end position="404"/>
    </location>
</feature>
<gene>
    <name evidence="3" type="ORF">MKW94_023832</name>
</gene>